<dbReference type="InterPro" id="IPR058163">
    <property type="entry name" value="LysR-type_TF_proteobact-type"/>
</dbReference>
<evidence type="ECO:0000256" key="3">
    <source>
        <dbReference type="ARBA" id="ARBA00023125"/>
    </source>
</evidence>
<proteinExistence type="inferred from homology"/>
<evidence type="ECO:0000256" key="1">
    <source>
        <dbReference type="ARBA" id="ARBA00009437"/>
    </source>
</evidence>
<dbReference type="InterPro" id="IPR000847">
    <property type="entry name" value="LysR_HTH_N"/>
</dbReference>
<dbReference type="InterPro" id="IPR005119">
    <property type="entry name" value="LysR_subst-bd"/>
</dbReference>
<dbReference type="Pfam" id="PF00126">
    <property type="entry name" value="HTH_1"/>
    <property type="match status" value="1"/>
</dbReference>
<sequence length="339" mass="38431">MARGLSKKIGKYYRRRTQLHESHEIRMAYLDNIAVFVRVVELGNLSAAGRDMRISPAVASNRIKELEKHLGVRLFNRTTRQLMPTEQGTVFYTGAKQILDAVAQAEAAVTALSGQPRGTIRVTAPLGLGRRLIASGIPEFHDKYPDIEVRLRLSDHNVDILKEGIDVAFRLGVIEDSSLRLRGIMECERVLVASPAYLERRGEPVSISELIEKKHDCLMLRYPGSREFYWILQTPSGPQKFEFRGPYDSDDGDVLTEWALGGRGIVNKPRFEVEPYLREGRLRVILAQTPPTPVQLAAVYPHKKLQDPKVRLLLDFMAERCQRLIREALERRPANIAAK</sequence>
<accession>A0A4R6YC40</accession>
<dbReference type="CDD" id="cd08422">
    <property type="entry name" value="PBP2_CrgA_like"/>
    <property type="match status" value="1"/>
</dbReference>
<keyword evidence="3 6" id="KW-0238">DNA-binding</keyword>
<dbReference type="SUPFAM" id="SSF46785">
    <property type="entry name" value="Winged helix' DNA-binding domain"/>
    <property type="match status" value="1"/>
</dbReference>
<evidence type="ECO:0000256" key="2">
    <source>
        <dbReference type="ARBA" id="ARBA00023015"/>
    </source>
</evidence>
<evidence type="ECO:0000313" key="6">
    <source>
        <dbReference type="EMBL" id="TDR33319.1"/>
    </source>
</evidence>
<evidence type="ECO:0000256" key="4">
    <source>
        <dbReference type="ARBA" id="ARBA00023163"/>
    </source>
</evidence>
<dbReference type="InterPro" id="IPR036390">
    <property type="entry name" value="WH_DNA-bd_sf"/>
</dbReference>
<keyword evidence="4" id="KW-0804">Transcription</keyword>
<protein>
    <submittedName>
        <fullName evidence="6">DNA-binding transcriptional LysR family regulator</fullName>
    </submittedName>
</protein>
<dbReference type="Gene3D" id="3.40.190.290">
    <property type="match status" value="1"/>
</dbReference>
<dbReference type="Gene3D" id="1.10.10.10">
    <property type="entry name" value="Winged helix-like DNA-binding domain superfamily/Winged helix DNA-binding domain"/>
    <property type="match status" value="1"/>
</dbReference>
<evidence type="ECO:0000259" key="5">
    <source>
        <dbReference type="PROSITE" id="PS50931"/>
    </source>
</evidence>
<name>A0A4R6YC40_9HYPH</name>
<dbReference type="Pfam" id="PF03466">
    <property type="entry name" value="LysR_substrate"/>
    <property type="match status" value="1"/>
</dbReference>
<dbReference type="Proteomes" id="UP000294958">
    <property type="component" value="Unassembled WGS sequence"/>
</dbReference>
<dbReference type="SUPFAM" id="SSF53850">
    <property type="entry name" value="Periplasmic binding protein-like II"/>
    <property type="match status" value="1"/>
</dbReference>
<dbReference type="InterPro" id="IPR036388">
    <property type="entry name" value="WH-like_DNA-bd_sf"/>
</dbReference>
<dbReference type="EMBL" id="SNZF01000023">
    <property type="protein sequence ID" value="TDR33319.1"/>
    <property type="molecule type" value="Genomic_DNA"/>
</dbReference>
<dbReference type="FunFam" id="1.10.10.10:FF:000001">
    <property type="entry name" value="LysR family transcriptional regulator"/>
    <property type="match status" value="1"/>
</dbReference>
<keyword evidence="7" id="KW-1185">Reference proteome</keyword>
<keyword evidence="2" id="KW-0805">Transcription regulation</keyword>
<dbReference type="PANTHER" id="PTHR30537:SF21">
    <property type="entry name" value="HTH-TYPE TRANSCRIPTIONAL REGULATOR SINR-RELATED"/>
    <property type="match status" value="1"/>
</dbReference>
<gene>
    <name evidence="6" type="ORF">DES43_12315</name>
</gene>
<feature type="domain" description="HTH lysR-type" evidence="5">
    <location>
        <begin position="35"/>
        <end position="85"/>
    </location>
</feature>
<dbReference type="PANTHER" id="PTHR30537">
    <property type="entry name" value="HTH-TYPE TRANSCRIPTIONAL REGULATOR"/>
    <property type="match status" value="1"/>
</dbReference>
<comment type="caution">
    <text evidence="6">The sequence shown here is derived from an EMBL/GenBank/DDBJ whole genome shotgun (WGS) entry which is preliminary data.</text>
</comment>
<dbReference type="GO" id="GO:0043565">
    <property type="term" value="F:sequence-specific DNA binding"/>
    <property type="evidence" value="ECO:0007669"/>
    <property type="project" value="TreeGrafter"/>
</dbReference>
<dbReference type="GO" id="GO:0003700">
    <property type="term" value="F:DNA-binding transcription factor activity"/>
    <property type="evidence" value="ECO:0007669"/>
    <property type="project" value="InterPro"/>
</dbReference>
<comment type="similarity">
    <text evidence="1">Belongs to the LysR transcriptional regulatory family.</text>
</comment>
<reference evidence="6 7" key="1">
    <citation type="submission" date="2019-03" db="EMBL/GenBank/DDBJ databases">
        <title>Genomic Encyclopedia of Type Strains, Phase IV (KMG-IV): sequencing the most valuable type-strain genomes for metagenomic binning, comparative biology and taxonomic classification.</title>
        <authorList>
            <person name="Goeker M."/>
        </authorList>
    </citation>
    <scope>NUCLEOTIDE SEQUENCE [LARGE SCALE GENOMIC DNA]</scope>
    <source>
        <strain evidence="6 7">DSM 11603</strain>
    </source>
</reference>
<dbReference type="AlphaFoldDB" id="A0A4R6YC40"/>
<dbReference type="PROSITE" id="PS50931">
    <property type="entry name" value="HTH_LYSR"/>
    <property type="match status" value="1"/>
</dbReference>
<dbReference type="GO" id="GO:0006351">
    <property type="term" value="P:DNA-templated transcription"/>
    <property type="evidence" value="ECO:0007669"/>
    <property type="project" value="TreeGrafter"/>
</dbReference>
<organism evidence="6 7">
    <name type="scientific">Aquamicrobium defluvii</name>
    <dbReference type="NCBI Taxonomy" id="69279"/>
    <lineage>
        <taxon>Bacteria</taxon>
        <taxon>Pseudomonadati</taxon>
        <taxon>Pseudomonadota</taxon>
        <taxon>Alphaproteobacteria</taxon>
        <taxon>Hyphomicrobiales</taxon>
        <taxon>Phyllobacteriaceae</taxon>
        <taxon>Aquamicrobium</taxon>
    </lineage>
</organism>
<evidence type="ECO:0000313" key="7">
    <source>
        <dbReference type="Proteomes" id="UP000294958"/>
    </source>
</evidence>